<feature type="domain" description="GTF3C1 extended winged-helix" evidence="8">
    <location>
        <begin position="547"/>
        <end position="634"/>
    </location>
</feature>
<keyword evidence="5" id="KW-0539">Nucleus</keyword>
<dbReference type="GO" id="GO:0003677">
    <property type="term" value="F:DNA binding"/>
    <property type="evidence" value="ECO:0007669"/>
    <property type="project" value="UniProtKB-KW"/>
</dbReference>
<dbReference type="OMA" id="PHKVHVE"/>
<dbReference type="VEuPathDB" id="VectorBase:ASIC013983"/>
<dbReference type="EnsemblMetazoa" id="ASIC013983-RA">
    <property type="protein sequence ID" value="ASIC013983-PA"/>
    <property type="gene ID" value="ASIC013983"/>
</dbReference>
<dbReference type="PANTHER" id="PTHR15180">
    <property type="entry name" value="GENERAL TRANSCRIPTION FACTOR 3C POLYPEPTIDE 1"/>
    <property type="match status" value="1"/>
</dbReference>
<evidence type="ECO:0000256" key="2">
    <source>
        <dbReference type="ARBA" id="ARBA00022553"/>
    </source>
</evidence>
<dbReference type="Proteomes" id="UP000030765">
    <property type="component" value="Unassembled WGS sequence"/>
</dbReference>
<name>A0A084W720_ANOSI</name>
<feature type="region of interest" description="Disordered" evidence="6">
    <location>
        <begin position="1635"/>
        <end position="1657"/>
    </location>
</feature>
<dbReference type="InterPro" id="IPR044210">
    <property type="entry name" value="Tfc3-like"/>
</dbReference>
<dbReference type="InterPro" id="IPR007309">
    <property type="entry name" value="TFIIIC_Bblock-bd"/>
</dbReference>
<keyword evidence="11" id="KW-1185">Reference proteome</keyword>
<dbReference type="EMBL" id="ATLV01021094">
    <property type="status" value="NOT_ANNOTATED_CDS"/>
    <property type="molecule type" value="Genomic_DNA"/>
</dbReference>
<evidence type="ECO:0000259" key="8">
    <source>
        <dbReference type="Pfam" id="PF24101"/>
    </source>
</evidence>
<organism evidence="9">
    <name type="scientific">Anopheles sinensis</name>
    <name type="common">Mosquito</name>
    <dbReference type="NCBI Taxonomy" id="74873"/>
    <lineage>
        <taxon>Eukaryota</taxon>
        <taxon>Metazoa</taxon>
        <taxon>Ecdysozoa</taxon>
        <taxon>Arthropoda</taxon>
        <taxon>Hexapoda</taxon>
        <taxon>Insecta</taxon>
        <taxon>Pterygota</taxon>
        <taxon>Neoptera</taxon>
        <taxon>Endopterygota</taxon>
        <taxon>Diptera</taxon>
        <taxon>Nematocera</taxon>
        <taxon>Culicoidea</taxon>
        <taxon>Culicidae</taxon>
        <taxon>Anophelinae</taxon>
        <taxon>Anopheles</taxon>
    </lineage>
</organism>
<feature type="compositionally biased region" description="Acidic residues" evidence="6">
    <location>
        <begin position="1638"/>
        <end position="1653"/>
    </location>
</feature>
<dbReference type="Pfam" id="PF04182">
    <property type="entry name" value="B-block_TFIIIC"/>
    <property type="match status" value="1"/>
</dbReference>
<evidence type="ECO:0000256" key="3">
    <source>
        <dbReference type="ARBA" id="ARBA00023125"/>
    </source>
</evidence>
<dbReference type="GO" id="GO:0042791">
    <property type="term" value="P:5S class rRNA transcription by RNA polymerase III"/>
    <property type="evidence" value="ECO:0007669"/>
    <property type="project" value="TreeGrafter"/>
</dbReference>
<keyword evidence="2" id="KW-0597">Phosphoprotein</keyword>
<dbReference type="GO" id="GO:0006384">
    <property type="term" value="P:transcription initiation at RNA polymerase III promoter"/>
    <property type="evidence" value="ECO:0007669"/>
    <property type="project" value="InterPro"/>
</dbReference>
<dbReference type="Pfam" id="PF24101">
    <property type="entry name" value="WHD_GTF3C1"/>
    <property type="match status" value="1"/>
</dbReference>
<feature type="domain" description="B-block binding subunit of TFIIIC" evidence="7">
    <location>
        <begin position="168"/>
        <end position="241"/>
    </location>
</feature>
<keyword evidence="3" id="KW-0238">DNA-binding</keyword>
<dbReference type="GO" id="GO:0005634">
    <property type="term" value="C:nucleus"/>
    <property type="evidence" value="ECO:0007669"/>
    <property type="project" value="UniProtKB-SubCell"/>
</dbReference>
<dbReference type="GO" id="GO:0000127">
    <property type="term" value="C:transcription factor TFIIIC complex"/>
    <property type="evidence" value="ECO:0007669"/>
    <property type="project" value="InterPro"/>
</dbReference>
<feature type="compositionally biased region" description="Basic and acidic residues" evidence="6">
    <location>
        <begin position="1848"/>
        <end position="1861"/>
    </location>
</feature>
<evidence type="ECO:0000256" key="6">
    <source>
        <dbReference type="SAM" id="MobiDB-lite"/>
    </source>
</evidence>
<dbReference type="STRING" id="74873.A0A084W720"/>
<gene>
    <name evidence="9" type="ORF">ZHAS_00013983</name>
</gene>
<dbReference type="OrthoDB" id="68020at2759"/>
<accession>A0A084W720</accession>
<evidence type="ECO:0000259" key="7">
    <source>
        <dbReference type="Pfam" id="PF04182"/>
    </source>
</evidence>
<dbReference type="VEuPathDB" id="VectorBase:ASIS005784"/>
<evidence type="ECO:0000256" key="5">
    <source>
        <dbReference type="ARBA" id="ARBA00023242"/>
    </source>
</evidence>
<dbReference type="PANTHER" id="PTHR15180:SF1">
    <property type="entry name" value="GENERAL TRANSCRIPTION FACTOR 3C POLYPEPTIDE 1"/>
    <property type="match status" value="1"/>
</dbReference>
<reference evidence="10" key="2">
    <citation type="submission" date="2020-05" db="UniProtKB">
        <authorList>
            <consortium name="EnsemblMetazoa"/>
        </authorList>
    </citation>
    <scope>IDENTIFICATION</scope>
</reference>
<evidence type="ECO:0000313" key="10">
    <source>
        <dbReference type="EnsemblMetazoa" id="ASIC013983-PA"/>
    </source>
</evidence>
<proteinExistence type="predicted"/>
<comment type="subcellular location">
    <subcellularLocation>
        <location evidence="1">Nucleus</location>
    </subcellularLocation>
</comment>
<reference evidence="9 11" key="1">
    <citation type="journal article" date="2014" name="BMC Genomics">
        <title>Genome sequence of Anopheles sinensis provides insight into genetics basis of mosquito competence for malaria parasites.</title>
        <authorList>
            <person name="Zhou D."/>
            <person name="Zhang D."/>
            <person name="Ding G."/>
            <person name="Shi L."/>
            <person name="Hou Q."/>
            <person name="Ye Y."/>
            <person name="Xu Y."/>
            <person name="Zhou H."/>
            <person name="Xiong C."/>
            <person name="Li S."/>
            <person name="Yu J."/>
            <person name="Hong S."/>
            <person name="Yu X."/>
            <person name="Zou P."/>
            <person name="Chen C."/>
            <person name="Chang X."/>
            <person name="Wang W."/>
            <person name="Lv Y."/>
            <person name="Sun Y."/>
            <person name="Ma L."/>
            <person name="Shen B."/>
            <person name="Zhu C."/>
        </authorList>
    </citation>
    <scope>NUCLEOTIDE SEQUENCE [LARGE SCALE GENOMIC DNA]</scope>
</reference>
<keyword evidence="4" id="KW-0804">Transcription</keyword>
<evidence type="ECO:0000313" key="9">
    <source>
        <dbReference type="EMBL" id="KFB46014.1"/>
    </source>
</evidence>
<dbReference type="InterPro" id="IPR056467">
    <property type="entry name" value="eWH_GTF3C1"/>
</dbReference>
<evidence type="ECO:0000256" key="4">
    <source>
        <dbReference type="ARBA" id="ARBA00023163"/>
    </source>
</evidence>
<sequence>MLPKASLSSIVKEEISLEGLEGSTLNSLWNHIAVRLGMTMPIPGKLMDTVWSKILDNPEFEYYLLLTARKPYVWFDRLANVDPETGVQVQPPEYPGHRFKYKPIEANGIRGSCEEYETRTPIPREELRVISSQEAEERYGEKFVIVASQRLRESFLIHPNCTTELTLVQYCMLEWIGRSRFNGETSHGKFSLVEVTGDSSSLFYNRKALFNARLITRQNLSIRSEDTSVVGIVMHLPRYYNEMKSKQLMIAHRVVMELKRRRHFIADYEEIKLMMLGRADAGKLFRSPEFQRYIKTDEQVPYRDLYPDAPVSAWQSKRGEEKFVRIMRLIDPNADVQDREPDDAEQKDGFLASANKSALYVDMSLTRHALKTVAESGESGISQSELAAALEQDRLNARGIVKNMVKMKMVASQSEDKGRQRMAKYFIQGRRKPCTQYEKELSQFVSNQLEVIETQRQHQSSMEAEDFFKQSAKLMPDADSLVENYRSMFNSDVPTGSGNDGKIVLPLDAFNSAGQDKIVTSVILSDKLNSIKVKPGISEAMKKKSVSVLMLRRCNFIVNFVKHERAIDPRTIFKRLAVEERHRGMKYEACYRSVLRLIGQLAADRLVLIANITMKRDEREIKKVFVCDTKIMLDLKPLQTKVNMAKMCVALQSNPQADTRSQPATSVRENSGCLSKCLRMKLFHEFLFYLVYDHRPDRTELPIGELKMIDLSGLEADELTPIYSDSNDWKMFVPPIPVRYEPYGAGWVLLADVLVRMPLAIFCSIGAFTYHVPELDYYLDHPVRRYFLIKQLPDRIQQRLFAKRRYIYSILVTVKLLCYAGLVQMGQQLAKVLDQTMVYVNRTAALLDTTSSSAGYIEIEAREYPLLEFRFHSLALVKDYWKKLYDIATQTRINTRSTAIGREILVQQLNAKPSMVEAVKARTRETAALNDCCKLPPGDKRGAAGMDTAMYMHLKSNWHKLITFAMPIDRHRLTQLRKSILAKRATGGTGTDKGKRLTLKKVLRTFNVPGGASKGVSIVSTVTPHGGSKMRTKRRVIKPIKVLKRRPWFEGYDDVDKRALTAMSKLRVKWTVKEDQLLQACRVALMYLYGNRRVSSCPVHSAVYRDILHWSFPASQSKTSRACQRRLTYMTARLRPHADQIRTMLEECKLDPEITARFGTDFLEKLHVHYPDQDQFVLAIRIHFVELVHMLRCRFFRKQNTGWASVTGPNGVIRRLPNSMAEFLRQYNVTDPTAPRARLNYSDDPASSEELVRLKLTIVMHSAVVNRRSICDELLQQILERFSENTVNAAAELLRNFQIVSTTMKKNKNTKVIIKSSSLAGDKRIFHLSIGYQQQLLTAIPLERFVPIWEQYVALFGREQYTVEYYTCEDGGDAMALLLSELVADERVELSIDEDTNYIEIRADATMVSKKRTQAARKRPAIKKGAGSHRSRSVHFSTDSNIVTFQYAMHPIEQLAKLPIEYFHFFCFMEQLKVADHRLLAQTFKIDEQVPASCSLPRCVVMYRQRADKDLLARCLERVQGRTEQLDRIRQAGGQEKGKMIRQNRIDTVQFFDIREDNLLLFFGRYIGEYQVRAGLKHKRDFNRQQQLHGVARTAVNMADLIADCLADEEASSTEQQLGWLELYERTNTVASAVDASEAVDDADDDEEPDEIGEEKSDNALGAVSEKVFKLHNFYEVAAKKIHVLVRLPPLDGTDATAFEQEAYGRWTLPRAFLPDGAKRRKEILVTIASDVVWPLADQLAPLMSEAMMLIGRNQFARAVLEFIEQKTVLGATVHELAAHFPNHDQLEQQLRTMKKVKLLLRTGFRNVTYVHWRYADLWLMKTVIADELQSDDDIGNTPEDPVPGPSGEKRKGETGQDEERQLGIKKCKLELGSMAADEQCATTEKKNELSRKHVQIAMAPWIQIDGTLDKRLLYRWLSTLLLYCVGHPGVPFSVLFTRFNIMSPFHLRQLMEMLQDYGCVNLHAMECKQPATLFSVPKPTRIVAATEFSPEEQTFIEPSPNALSTLSLCIGESRKYTQDLYDPVRKLKRTAIGRPRNRLVDNIGSEITAETSATV</sequence>
<protein>
    <submittedName>
        <fullName evidence="9">AGAP002656-PA-like protein</fullName>
    </submittedName>
    <submittedName>
        <fullName evidence="10">B-block_TFIIIC domain-containing protein</fullName>
    </submittedName>
</protein>
<evidence type="ECO:0000313" key="11">
    <source>
        <dbReference type="Proteomes" id="UP000030765"/>
    </source>
</evidence>
<feature type="region of interest" description="Disordered" evidence="6">
    <location>
        <begin position="1831"/>
        <end position="1861"/>
    </location>
</feature>
<evidence type="ECO:0000256" key="1">
    <source>
        <dbReference type="ARBA" id="ARBA00004123"/>
    </source>
</evidence>
<dbReference type="EMBL" id="KE525312">
    <property type="protein sequence ID" value="KFB46014.1"/>
    <property type="molecule type" value="Genomic_DNA"/>
</dbReference>